<keyword evidence="2" id="KW-1185">Reference proteome</keyword>
<comment type="caution">
    <text evidence="1">The sequence shown here is derived from an EMBL/GenBank/DDBJ whole genome shotgun (WGS) entry which is preliminary data.</text>
</comment>
<dbReference type="Proteomes" id="UP000216063">
    <property type="component" value="Unassembled WGS sequence"/>
</dbReference>
<accession>A0A255E136</accession>
<sequence>MSIRTEVARVARAHGWTVTAPKPDPIDAKRGASVVIYNRHLGQRILIGWHGSKVHLAVRDHCLPTEQWARGDTRLITVFEWLESNA</sequence>
<dbReference type="EMBL" id="NOZR01000003">
    <property type="protein sequence ID" value="OYN81763.1"/>
    <property type="molecule type" value="Genomic_DNA"/>
</dbReference>
<reference evidence="1 2" key="1">
    <citation type="submission" date="2017-07" db="EMBL/GenBank/DDBJ databases">
        <title>The new phylogeny of genus Mycobacterium.</title>
        <authorList>
            <person name="Tortoli E."/>
            <person name="Trovato A."/>
            <person name="Cirillo D.M."/>
        </authorList>
    </citation>
    <scope>NUCLEOTIDE SEQUENCE [LARGE SCALE GENOMIC DNA]</scope>
    <source>
        <strain evidence="1 2">ATCC 33027</strain>
    </source>
</reference>
<protein>
    <submittedName>
        <fullName evidence="1">Uncharacterized protein</fullName>
    </submittedName>
</protein>
<proteinExistence type="predicted"/>
<gene>
    <name evidence="1" type="ORF">CG716_05320</name>
</gene>
<evidence type="ECO:0000313" key="1">
    <source>
        <dbReference type="EMBL" id="OYN81763.1"/>
    </source>
</evidence>
<evidence type="ECO:0000313" key="2">
    <source>
        <dbReference type="Proteomes" id="UP000216063"/>
    </source>
</evidence>
<dbReference type="AlphaFoldDB" id="A0A255E136"/>
<organism evidence="1 2">
    <name type="scientific">Mycolicibacterium sphagni</name>
    <dbReference type="NCBI Taxonomy" id="1786"/>
    <lineage>
        <taxon>Bacteria</taxon>
        <taxon>Bacillati</taxon>
        <taxon>Actinomycetota</taxon>
        <taxon>Actinomycetes</taxon>
        <taxon>Mycobacteriales</taxon>
        <taxon>Mycobacteriaceae</taxon>
        <taxon>Mycolicibacterium</taxon>
    </lineage>
</organism>
<name>A0A255E136_9MYCO</name>